<feature type="transmembrane region" description="Helical" evidence="1">
    <location>
        <begin position="6"/>
        <end position="24"/>
    </location>
</feature>
<protein>
    <submittedName>
        <fullName evidence="2">Uncharacterized protein</fullName>
    </submittedName>
</protein>
<organism evidence="2">
    <name type="scientific">bioreactor metagenome</name>
    <dbReference type="NCBI Taxonomy" id="1076179"/>
    <lineage>
        <taxon>unclassified sequences</taxon>
        <taxon>metagenomes</taxon>
        <taxon>ecological metagenomes</taxon>
    </lineage>
</organism>
<evidence type="ECO:0000313" key="2">
    <source>
        <dbReference type="EMBL" id="MPM14324.1"/>
    </source>
</evidence>
<gene>
    <name evidence="2" type="ORF">SDC9_60686</name>
</gene>
<sequence>MQVFYFSFLIAEATSLLFFLWWVARRIVMASVIRSLGITGISGYPLAVEVVVNLSPGDIKKRGAK</sequence>
<evidence type="ECO:0000256" key="1">
    <source>
        <dbReference type="SAM" id="Phobius"/>
    </source>
</evidence>
<keyword evidence="1" id="KW-0812">Transmembrane</keyword>
<proteinExistence type="predicted"/>
<keyword evidence="1" id="KW-1133">Transmembrane helix</keyword>
<dbReference type="AlphaFoldDB" id="A0A644XJS7"/>
<reference evidence="2" key="1">
    <citation type="submission" date="2019-08" db="EMBL/GenBank/DDBJ databases">
        <authorList>
            <person name="Kucharzyk K."/>
            <person name="Murdoch R.W."/>
            <person name="Higgins S."/>
            <person name="Loffler F."/>
        </authorList>
    </citation>
    <scope>NUCLEOTIDE SEQUENCE</scope>
</reference>
<name>A0A644XJS7_9ZZZZ</name>
<dbReference type="EMBL" id="VSSQ01002260">
    <property type="protein sequence ID" value="MPM14324.1"/>
    <property type="molecule type" value="Genomic_DNA"/>
</dbReference>
<accession>A0A644XJS7</accession>
<keyword evidence="1" id="KW-0472">Membrane</keyword>
<comment type="caution">
    <text evidence="2">The sequence shown here is derived from an EMBL/GenBank/DDBJ whole genome shotgun (WGS) entry which is preliminary data.</text>
</comment>